<reference evidence="1 2" key="1">
    <citation type="journal article" date="2023" name="G3 (Bethesda)">
        <title>A chromosome-length genome assembly and annotation of blackberry (Rubus argutus, cv. 'Hillquist').</title>
        <authorList>
            <person name="Bruna T."/>
            <person name="Aryal R."/>
            <person name="Dudchenko O."/>
            <person name="Sargent D.J."/>
            <person name="Mead D."/>
            <person name="Buti M."/>
            <person name="Cavallini A."/>
            <person name="Hytonen T."/>
            <person name="Andres J."/>
            <person name="Pham M."/>
            <person name="Weisz D."/>
            <person name="Mascagni F."/>
            <person name="Usai G."/>
            <person name="Natali L."/>
            <person name="Bassil N."/>
            <person name="Fernandez G.E."/>
            <person name="Lomsadze A."/>
            <person name="Armour M."/>
            <person name="Olukolu B."/>
            <person name="Poorten T."/>
            <person name="Britton C."/>
            <person name="Davik J."/>
            <person name="Ashrafi H."/>
            <person name="Aiden E.L."/>
            <person name="Borodovsky M."/>
            <person name="Worthington M."/>
        </authorList>
    </citation>
    <scope>NUCLEOTIDE SEQUENCE [LARGE SCALE GENOMIC DNA]</scope>
    <source>
        <strain evidence="1">PI 553951</strain>
    </source>
</reference>
<dbReference type="Proteomes" id="UP001457282">
    <property type="component" value="Unassembled WGS sequence"/>
</dbReference>
<protein>
    <submittedName>
        <fullName evidence="1">Uncharacterized protein</fullName>
    </submittedName>
</protein>
<gene>
    <name evidence="1" type="ORF">M0R45_005299</name>
</gene>
<evidence type="ECO:0000313" key="1">
    <source>
        <dbReference type="EMBL" id="KAK9949785.1"/>
    </source>
</evidence>
<accession>A0AAW1YLZ6</accession>
<sequence>MSCMARGPGLHDMPYAFHPQVLGAEGQYIGTQSSPVLMEVLKIATFLENWTCVDAVRVWAIASSNDNDTLNKYILHGTVYHCEHLAVQ</sequence>
<dbReference type="AlphaFoldDB" id="A0AAW1YLZ6"/>
<organism evidence="1 2">
    <name type="scientific">Rubus argutus</name>
    <name type="common">Southern blackberry</name>
    <dbReference type="NCBI Taxonomy" id="59490"/>
    <lineage>
        <taxon>Eukaryota</taxon>
        <taxon>Viridiplantae</taxon>
        <taxon>Streptophyta</taxon>
        <taxon>Embryophyta</taxon>
        <taxon>Tracheophyta</taxon>
        <taxon>Spermatophyta</taxon>
        <taxon>Magnoliopsida</taxon>
        <taxon>eudicotyledons</taxon>
        <taxon>Gunneridae</taxon>
        <taxon>Pentapetalae</taxon>
        <taxon>rosids</taxon>
        <taxon>fabids</taxon>
        <taxon>Rosales</taxon>
        <taxon>Rosaceae</taxon>
        <taxon>Rosoideae</taxon>
        <taxon>Rosoideae incertae sedis</taxon>
        <taxon>Rubus</taxon>
    </lineage>
</organism>
<comment type="caution">
    <text evidence="1">The sequence shown here is derived from an EMBL/GenBank/DDBJ whole genome shotgun (WGS) entry which is preliminary data.</text>
</comment>
<keyword evidence="2" id="KW-1185">Reference proteome</keyword>
<proteinExistence type="predicted"/>
<dbReference type="EMBL" id="JBEDUW010000001">
    <property type="protein sequence ID" value="KAK9949785.1"/>
    <property type="molecule type" value="Genomic_DNA"/>
</dbReference>
<name>A0AAW1YLZ6_RUBAR</name>
<evidence type="ECO:0000313" key="2">
    <source>
        <dbReference type="Proteomes" id="UP001457282"/>
    </source>
</evidence>